<feature type="region of interest" description="Disordered" evidence="1">
    <location>
        <begin position="1"/>
        <end position="36"/>
    </location>
</feature>
<dbReference type="AlphaFoldDB" id="K0SYQ8"/>
<evidence type="ECO:0000313" key="2">
    <source>
        <dbReference type="EMBL" id="EJK70540.1"/>
    </source>
</evidence>
<reference evidence="2 3" key="1">
    <citation type="journal article" date="2012" name="Genome Biol.">
        <title>Genome and low-iron response of an oceanic diatom adapted to chronic iron limitation.</title>
        <authorList>
            <person name="Lommer M."/>
            <person name="Specht M."/>
            <person name="Roy A.S."/>
            <person name="Kraemer L."/>
            <person name="Andreson R."/>
            <person name="Gutowska M.A."/>
            <person name="Wolf J."/>
            <person name="Bergner S.V."/>
            <person name="Schilhabel M.B."/>
            <person name="Klostermeier U.C."/>
            <person name="Beiko R.G."/>
            <person name="Rosenstiel P."/>
            <person name="Hippler M."/>
            <person name="Laroche J."/>
        </authorList>
    </citation>
    <scope>NUCLEOTIDE SEQUENCE [LARGE SCALE GENOMIC DNA]</scope>
    <source>
        <strain evidence="2 3">CCMP1005</strain>
    </source>
</reference>
<accession>K0SYQ8</accession>
<feature type="region of interest" description="Disordered" evidence="1">
    <location>
        <begin position="114"/>
        <end position="136"/>
    </location>
</feature>
<comment type="caution">
    <text evidence="2">The sequence shown here is derived from an EMBL/GenBank/DDBJ whole genome shotgun (WGS) entry which is preliminary data.</text>
</comment>
<gene>
    <name evidence="2" type="ORF">THAOC_08089</name>
</gene>
<dbReference type="EMBL" id="AGNL01008392">
    <property type="protein sequence ID" value="EJK70540.1"/>
    <property type="molecule type" value="Genomic_DNA"/>
</dbReference>
<proteinExistence type="predicted"/>
<evidence type="ECO:0000256" key="1">
    <source>
        <dbReference type="SAM" id="MobiDB-lite"/>
    </source>
</evidence>
<organism evidence="2 3">
    <name type="scientific">Thalassiosira oceanica</name>
    <name type="common">Marine diatom</name>
    <dbReference type="NCBI Taxonomy" id="159749"/>
    <lineage>
        <taxon>Eukaryota</taxon>
        <taxon>Sar</taxon>
        <taxon>Stramenopiles</taxon>
        <taxon>Ochrophyta</taxon>
        <taxon>Bacillariophyta</taxon>
        <taxon>Coscinodiscophyceae</taxon>
        <taxon>Thalassiosirophycidae</taxon>
        <taxon>Thalassiosirales</taxon>
        <taxon>Thalassiosiraceae</taxon>
        <taxon>Thalassiosira</taxon>
    </lineage>
</organism>
<protein>
    <submittedName>
        <fullName evidence="2">Uncharacterized protein</fullName>
    </submittedName>
</protein>
<evidence type="ECO:0000313" key="3">
    <source>
        <dbReference type="Proteomes" id="UP000266841"/>
    </source>
</evidence>
<keyword evidence="3" id="KW-1185">Reference proteome</keyword>
<dbReference type="Proteomes" id="UP000266841">
    <property type="component" value="Unassembled WGS sequence"/>
</dbReference>
<sequence>MVKITATMPLPAPAQDSVYSQQRGDPVDSVGDWSSLPDMNISAVDSAEYSYHPSNYTSSRRGGEIPSVQEEANEYEARSAQYNSDYASVPGEIRLPTHQAQYQFPNRIPVSTERAFGKRSRTDMSVAGVSVSTDEL</sequence>
<name>K0SYQ8_THAOC</name>